<evidence type="ECO:0000256" key="1">
    <source>
        <dbReference type="SAM" id="Phobius"/>
    </source>
</evidence>
<organism evidence="2 3">
    <name type="scientific">Bifidobacterium hapali</name>
    <dbReference type="NCBI Taxonomy" id="1630172"/>
    <lineage>
        <taxon>Bacteria</taxon>
        <taxon>Bacillati</taxon>
        <taxon>Actinomycetota</taxon>
        <taxon>Actinomycetes</taxon>
        <taxon>Bifidobacteriales</taxon>
        <taxon>Bifidobacteriaceae</taxon>
        <taxon>Bifidobacterium</taxon>
    </lineage>
</organism>
<dbReference type="Proteomes" id="UP000216074">
    <property type="component" value="Unassembled WGS sequence"/>
</dbReference>
<sequence length="53" mass="5854">MTSRQLPVITLTFRVLIGRLALSVPECQPYAAIVLTAYAIMGISMAWQKSLTE</sequence>
<keyword evidence="1" id="KW-0472">Membrane</keyword>
<evidence type="ECO:0000313" key="2">
    <source>
        <dbReference type="EMBL" id="OZG64539.1"/>
    </source>
</evidence>
<gene>
    <name evidence="2" type="ORF">BHAP_1000</name>
</gene>
<dbReference type="EMBL" id="MWWY01000021">
    <property type="protein sequence ID" value="OZG64539.1"/>
    <property type="molecule type" value="Genomic_DNA"/>
</dbReference>
<reference evidence="2 3" key="1">
    <citation type="journal article" date="2017" name="BMC Genomics">
        <title>Comparative genomic and phylogenomic analyses of the Bifidobacteriaceae family.</title>
        <authorList>
            <person name="Lugli G.A."/>
            <person name="Milani C."/>
            <person name="Turroni F."/>
            <person name="Duranti S."/>
            <person name="Mancabelli L."/>
            <person name="Mangifesta M."/>
            <person name="Ferrario C."/>
            <person name="Modesto M."/>
            <person name="Mattarelli P."/>
            <person name="Jiri K."/>
            <person name="van Sinderen D."/>
            <person name="Ventura M."/>
        </authorList>
    </citation>
    <scope>NUCLEOTIDE SEQUENCE [LARGE SCALE GENOMIC DNA]</scope>
    <source>
        <strain evidence="2 3">DSM 100202</strain>
    </source>
</reference>
<name>A0A261FZC9_9BIFI</name>
<comment type="caution">
    <text evidence="2">The sequence shown here is derived from an EMBL/GenBank/DDBJ whole genome shotgun (WGS) entry which is preliminary data.</text>
</comment>
<evidence type="ECO:0000313" key="3">
    <source>
        <dbReference type="Proteomes" id="UP000216074"/>
    </source>
</evidence>
<proteinExistence type="predicted"/>
<keyword evidence="1" id="KW-1133">Transmembrane helix</keyword>
<protein>
    <submittedName>
        <fullName evidence="2">Uncharacterized protein</fullName>
    </submittedName>
</protein>
<accession>A0A261FZC9</accession>
<keyword evidence="1" id="KW-0812">Transmembrane</keyword>
<dbReference type="AlphaFoldDB" id="A0A261FZC9"/>
<keyword evidence="3" id="KW-1185">Reference proteome</keyword>
<feature type="transmembrane region" description="Helical" evidence="1">
    <location>
        <begin position="31"/>
        <end position="47"/>
    </location>
</feature>